<reference evidence="12" key="1">
    <citation type="thesis" date="2021" institute="BYU ScholarsArchive" country="Provo, UT, USA">
        <title>Applications of and Algorithms for Genome Assembly and Genomic Analyses with an Emphasis on Marine Teleosts.</title>
        <authorList>
            <person name="Pickett B.D."/>
        </authorList>
    </citation>
    <scope>NUCLEOTIDE SEQUENCE</scope>
    <source>
        <strain evidence="12">HI-2016</strain>
    </source>
</reference>
<feature type="region of interest" description="Disordered" evidence="11">
    <location>
        <begin position="273"/>
        <end position="374"/>
    </location>
</feature>
<keyword evidence="6" id="KW-0770">Synapse</keyword>
<dbReference type="InterPro" id="IPR004965">
    <property type="entry name" value="Paralemmin"/>
</dbReference>
<feature type="region of interest" description="Disordered" evidence="11">
    <location>
        <begin position="387"/>
        <end position="421"/>
    </location>
</feature>
<dbReference type="GO" id="GO:0008360">
    <property type="term" value="P:regulation of cell shape"/>
    <property type="evidence" value="ECO:0007669"/>
    <property type="project" value="InterPro"/>
</dbReference>
<evidence type="ECO:0000256" key="8">
    <source>
        <dbReference type="ARBA" id="ARBA00023273"/>
    </source>
</evidence>
<sequence>MAPATANPQPRLPRPSHTPITRITTAVELARAFLLSPQTVRPSVNTTDCGLPLPLSLPLRLSLRGSLPLCSRLTMEEANLIKERLQAITKKALREQWLMDGLSLQSAQEEEAMRLQAQDDQQQSQVLQGNIHRMEKEIEALEMQETTISANEQLILKRLKEVERTAEDIIKSYKPSQLKKLSNPVLESDDEQPKRALFAMEINVEKDMKTGESQILSTATVKPQEFQQKGVKVYDDGRKSVYALGPDGQVTRNGGRELTPSEVEELLRKATEKQISSDVEYHEPVFSTPYSRPSTPKRPDQDVVSSGPRGQVEPQKRSPSAQPEVLWSDGAPFQGDAMHLPPHIPHPYAGNHLHADLPPPHSPGGSLSHFTNGGEVHSEANARTLMSAQPQDSRENPRATLLTEPGSRHRSPSPSHRDNLQTSHNVVGTHLDSTEPVTMIFMGYQNVDDEKVTHQALGYDGAIQAELVVIGDEDGGDGTLSYHPDGYHSKIFQPHVNSRASPYLTEAKANWNSSNASPYSTTEQLQEPESGQSPLRLSPCPDGLLEGDGTEDPSATALRIRTAKLGKSM</sequence>
<protein>
    <recommendedName>
        <fullName evidence="9">Palmdelphin</fullName>
    </recommendedName>
</protein>
<dbReference type="OrthoDB" id="9937247at2759"/>
<dbReference type="PANTHER" id="PTHR46881">
    <property type="entry name" value="PALMDELPHIN"/>
    <property type="match status" value="1"/>
</dbReference>
<evidence type="ECO:0000256" key="7">
    <source>
        <dbReference type="ARBA" id="ARBA00023054"/>
    </source>
</evidence>
<dbReference type="GO" id="GO:0016020">
    <property type="term" value="C:membrane"/>
    <property type="evidence" value="ECO:0007669"/>
    <property type="project" value="InterPro"/>
</dbReference>
<evidence type="ECO:0000256" key="11">
    <source>
        <dbReference type="SAM" id="MobiDB-lite"/>
    </source>
</evidence>
<proteinExistence type="inferred from homology"/>
<keyword evidence="5" id="KW-0963">Cytoplasm</keyword>
<evidence type="ECO:0000313" key="12">
    <source>
        <dbReference type="EMBL" id="KAG9351100.1"/>
    </source>
</evidence>
<keyword evidence="7 10" id="KW-0175">Coiled coil</keyword>
<comment type="similarity">
    <text evidence="4">Belongs to the paralemmin family.</text>
</comment>
<evidence type="ECO:0000256" key="1">
    <source>
        <dbReference type="ARBA" id="ARBA00004279"/>
    </source>
</evidence>
<name>A0A8T2PG46_9TELE</name>
<dbReference type="PANTHER" id="PTHR46881:SF1">
    <property type="entry name" value="PALMDELPHIN"/>
    <property type="match status" value="1"/>
</dbReference>
<evidence type="ECO:0000256" key="3">
    <source>
        <dbReference type="ARBA" id="ARBA00004552"/>
    </source>
</evidence>
<feature type="coiled-coil region" evidence="10">
    <location>
        <begin position="117"/>
        <end position="151"/>
    </location>
</feature>
<evidence type="ECO:0000256" key="5">
    <source>
        <dbReference type="ARBA" id="ARBA00022490"/>
    </source>
</evidence>
<dbReference type="GO" id="GO:0005737">
    <property type="term" value="C:cytoplasm"/>
    <property type="evidence" value="ECO:0007669"/>
    <property type="project" value="UniProtKB-SubCell"/>
</dbReference>
<accession>A0A8T2PG46</accession>
<dbReference type="EMBL" id="JAFBMS010000007">
    <property type="protein sequence ID" value="KAG9351100.1"/>
    <property type="molecule type" value="Genomic_DNA"/>
</dbReference>
<evidence type="ECO:0000256" key="2">
    <source>
        <dbReference type="ARBA" id="ARBA00004496"/>
    </source>
</evidence>
<keyword evidence="13" id="KW-1185">Reference proteome</keyword>
<evidence type="ECO:0000313" key="13">
    <source>
        <dbReference type="Proteomes" id="UP000824540"/>
    </source>
</evidence>
<feature type="region of interest" description="Disordered" evidence="11">
    <location>
        <begin position="513"/>
        <end position="569"/>
    </location>
</feature>
<comment type="subcellular location">
    <subcellularLocation>
        <location evidence="1">Cell projection</location>
        <location evidence="1">Dendrite</location>
    </subcellularLocation>
    <subcellularLocation>
        <location evidence="3">Cell projection</location>
        <location evidence="3">Dendritic spine</location>
    </subcellularLocation>
    <subcellularLocation>
        <location evidence="2">Cytoplasm</location>
    </subcellularLocation>
</comment>
<evidence type="ECO:0000256" key="10">
    <source>
        <dbReference type="SAM" id="Coils"/>
    </source>
</evidence>
<feature type="compositionally biased region" description="Polar residues" evidence="11">
    <location>
        <begin position="513"/>
        <end position="535"/>
    </location>
</feature>
<dbReference type="GO" id="GO:0043197">
    <property type="term" value="C:dendritic spine"/>
    <property type="evidence" value="ECO:0007669"/>
    <property type="project" value="UniProtKB-SubCell"/>
</dbReference>
<gene>
    <name evidence="12" type="ORF">JZ751_024990</name>
</gene>
<keyword evidence="8" id="KW-0966">Cell projection</keyword>
<dbReference type="Proteomes" id="UP000824540">
    <property type="component" value="Unassembled WGS sequence"/>
</dbReference>
<dbReference type="AlphaFoldDB" id="A0A8T2PG46"/>
<dbReference type="Pfam" id="PF03285">
    <property type="entry name" value="Paralemmin"/>
    <property type="match status" value="2"/>
</dbReference>
<evidence type="ECO:0000256" key="9">
    <source>
        <dbReference type="ARBA" id="ARBA00040857"/>
    </source>
</evidence>
<evidence type="ECO:0000256" key="6">
    <source>
        <dbReference type="ARBA" id="ARBA00023018"/>
    </source>
</evidence>
<organism evidence="12 13">
    <name type="scientific">Albula glossodonta</name>
    <name type="common">roundjaw bonefish</name>
    <dbReference type="NCBI Taxonomy" id="121402"/>
    <lineage>
        <taxon>Eukaryota</taxon>
        <taxon>Metazoa</taxon>
        <taxon>Chordata</taxon>
        <taxon>Craniata</taxon>
        <taxon>Vertebrata</taxon>
        <taxon>Euteleostomi</taxon>
        <taxon>Actinopterygii</taxon>
        <taxon>Neopterygii</taxon>
        <taxon>Teleostei</taxon>
        <taxon>Albuliformes</taxon>
        <taxon>Albulidae</taxon>
        <taxon>Albula</taxon>
    </lineage>
</organism>
<comment type="caution">
    <text evidence="12">The sequence shown here is derived from an EMBL/GenBank/DDBJ whole genome shotgun (WGS) entry which is preliminary data.</text>
</comment>
<evidence type="ECO:0000256" key="4">
    <source>
        <dbReference type="ARBA" id="ARBA00005756"/>
    </source>
</evidence>